<protein>
    <recommendedName>
        <fullName evidence="9">Lactococcin family bacteriocin</fullName>
    </recommendedName>
</protein>
<comment type="subcellular location">
    <subcellularLocation>
        <location evidence="2">Secreted</location>
    </subcellularLocation>
</comment>
<accession>A0A0V8E7Q2</accession>
<dbReference type="PATRIC" id="fig|1360.109.peg.2724"/>
<proteinExistence type="inferred from homology"/>
<evidence type="ECO:0000256" key="5">
    <source>
        <dbReference type="ARBA" id="ARBA00023044"/>
    </source>
</evidence>
<keyword evidence="6" id="KW-0178">Competence</keyword>
<comment type="similarity">
    <text evidence="3">Belongs to the ComC family.</text>
</comment>
<evidence type="ECO:0000256" key="1">
    <source>
        <dbReference type="ARBA" id="ARBA00002667"/>
    </source>
</evidence>
<dbReference type="EMBL" id="LKLS01000033">
    <property type="protein sequence ID" value="KSU21830.1"/>
    <property type="molecule type" value="Genomic_DNA"/>
</dbReference>
<evidence type="ECO:0000256" key="3">
    <source>
        <dbReference type="ARBA" id="ARBA00009039"/>
    </source>
</evidence>
<dbReference type="GO" id="GO:0030420">
    <property type="term" value="P:establishment of competence for transformation"/>
    <property type="evidence" value="ECO:0007669"/>
    <property type="project" value="UniProtKB-KW"/>
</dbReference>
<dbReference type="GO" id="GO:0005186">
    <property type="term" value="F:pheromone activity"/>
    <property type="evidence" value="ECO:0007669"/>
    <property type="project" value="UniProtKB-KW"/>
</dbReference>
<reference evidence="8" key="1">
    <citation type="submission" date="2015-10" db="EMBL/GenBank/DDBJ databases">
        <title>Draft Genome Sequences of 11 Lactococcus lactis subspecies cremoris strains.</title>
        <authorList>
            <person name="Wels M."/>
            <person name="Backus L."/>
            <person name="Boekhorst J."/>
            <person name="Dijkstra A."/>
            <person name="Beerthuizen M."/>
            <person name="Kelly W."/>
            <person name="Siezen R."/>
            <person name="Bachmann H."/>
            <person name="Van Hijum S."/>
        </authorList>
    </citation>
    <scope>NUCLEOTIDE SEQUENCE [LARGE SCALE GENOMIC DNA]</scope>
    <source>
        <strain evidence="8">LMG9449</strain>
    </source>
</reference>
<gene>
    <name evidence="7" type="ORF">LMG9449_0409</name>
</gene>
<comment type="caution">
    <text evidence="7">The sequence shown here is derived from an EMBL/GenBank/DDBJ whole genome shotgun (WGS) entry which is preliminary data.</text>
</comment>
<comment type="function">
    <text evidence="1">Acts as a pheromone, induces cells to develop competence for genetic transformation.</text>
</comment>
<evidence type="ECO:0008006" key="9">
    <source>
        <dbReference type="Google" id="ProtNLM"/>
    </source>
</evidence>
<keyword evidence="4" id="KW-0964">Secreted</keyword>
<evidence type="ECO:0000313" key="7">
    <source>
        <dbReference type="EMBL" id="KSU21830.1"/>
    </source>
</evidence>
<dbReference type="NCBIfam" id="TIGR01847">
    <property type="entry name" value="bacteriocin_sig"/>
    <property type="match status" value="1"/>
</dbReference>
<dbReference type="Proteomes" id="UP000053612">
    <property type="component" value="Unassembled WGS sequence"/>
</dbReference>
<sequence>MYIKLEKDDFKMRNKELNLTQFETLSDEELQKIEGGYLPIPDMPGWRGQSTPWWWSLKQSNFSDAYSSFYNATH</sequence>
<name>A0A0V8E7Q2_LACLL</name>
<dbReference type="Pfam" id="PF03047">
    <property type="entry name" value="ComC"/>
    <property type="match status" value="1"/>
</dbReference>
<dbReference type="AlphaFoldDB" id="A0A0V8E7Q2"/>
<organism evidence="7 8">
    <name type="scientific">Lactococcus lactis subsp. lactis</name>
    <name type="common">Streptococcus lactis</name>
    <dbReference type="NCBI Taxonomy" id="1360"/>
    <lineage>
        <taxon>Bacteria</taxon>
        <taxon>Bacillati</taxon>
        <taxon>Bacillota</taxon>
        <taxon>Bacilli</taxon>
        <taxon>Lactobacillales</taxon>
        <taxon>Streptococcaceae</taxon>
        <taxon>Lactococcus</taxon>
    </lineage>
</organism>
<evidence type="ECO:0000256" key="4">
    <source>
        <dbReference type="ARBA" id="ARBA00022525"/>
    </source>
</evidence>
<evidence type="ECO:0000313" key="8">
    <source>
        <dbReference type="Proteomes" id="UP000053612"/>
    </source>
</evidence>
<evidence type="ECO:0000256" key="6">
    <source>
        <dbReference type="ARBA" id="ARBA00023287"/>
    </source>
</evidence>
<evidence type="ECO:0000256" key="2">
    <source>
        <dbReference type="ARBA" id="ARBA00004613"/>
    </source>
</evidence>
<dbReference type="InterPro" id="IPR004288">
    <property type="entry name" value="Competence_ComC"/>
</dbReference>
<dbReference type="GO" id="GO:0005576">
    <property type="term" value="C:extracellular region"/>
    <property type="evidence" value="ECO:0007669"/>
    <property type="project" value="UniProtKB-SubCell"/>
</dbReference>
<keyword evidence="5" id="KW-0588">Pheromone</keyword>
<dbReference type="InterPro" id="IPR010133">
    <property type="entry name" value="Bacteriocin_signal_seq"/>
</dbReference>